<dbReference type="PANTHER" id="PTHR30404">
    <property type="entry name" value="N-ACETYLMURAMOYL-L-ALANINE AMIDASE"/>
    <property type="match status" value="1"/>
</dbReference>
<evidence type="ECO:0000313" key="5">
    <source>
        <dbReference type="EMBL" id="MFA9951113.1"/>
    </source>
</evidence>
<feature type="domain" description="MurNAc-LAA" evidence="4">
    <location>
        <begin position="95"/>
        <end position="239"/>
    </location>
</feature>
<reference evidence="6" key="1">
    <citation type="submission" date="2024-06" db="EMBL/GenBank/DDBJ databases">
        <title>Radixoralia hellwigii gen. nov., sp nov., isolated from a root canal in the human oral cavity.</title>
        <authorList>
            <person name="Bartsch S."/>
            <person name="Wittmer A."/>
            <person name="Schulz A.-K."/>
            <person name="Neumann-Schaal M."/>
            <person name="Wolf J."/>
            <person name="Gronow S."/>
            <person name="Tennert C."/>
            <person name="Haecker G."/>
            <person name="Cieplik F."/>
            <person name="Al-Ahmad A."/>
        </authorList>
    </citation>
    <scope>NUCLEOTIDE SEQUENCE [LARGE SCALE GENOMIC DNA]</scope>
    <source>
        <strain evidence="6">Wk13</strain>
    </source>
</reference>
<sequence length="251" mass="27065">MFLALGSCWAGAAAGLAETGKAAGAPGQPSIPEVAVDVGHTLADPGAVSARGRVEFEFNRDLAGLLVTALQARGVSVRPVNFDGRIASLYDRPMVAAGADFFISIHHDSVQPELLENWEWEGRTQTYSDRHRGFSLFISRDSPDLDTSLRCASAIGARLRHMGFVPATHHANSLPGRERPYADEQNAVHFYDNLVVLYRTSLPAVLFEAGVLKHRDEELALRDPQRQASMADAVASGIAACLYVRKAAAAE</sequence>
<dbReference type="Pfam" id="PF01520">
    <property type="entry name" value="Amidase_3"/>
    <property type="match status" value="1"/>
</dbReference>
<dbReference type="EMBL" id="JBEUWX010000003">
    <property type="protein sequence ID" value="MFA9951113.1"/>
    <property type="molecule type" value="Genomic_DNA"/>
</dbReference>
<dbReference type="CDD" id="cd02696">
    <property type="entry name" value="MurNAc-LAA"/>
    <property type="match status" value="1"/>
</dbReference>
<protein>
    <recommendedName>
        <fullName evidence="2">N-acetylmuramoyl-L-alanine amidase</fullName>
        <ecNumber evidence="2">3.5.1.28</ecNumber>
    </recommendedName>
</protein>
<organism evidence="5 6">
    <name type="scientific">Dentiradicibacter hellwigii</name>
    <dbReference type="NCBI Taxonomy" id="3149053"/>
    <lineage>
        <taxon>Bacteria</taxon>
        <taxon>Pseudomonadati</taxon>
        <taxon>Pseudomonadota</taxon>
        <taxon>Betaproteobacteria</taxon>
        <taxon>Rhodocyclales</taxon>
        <taxon>Rhodocyclaceae</taxon>
        <taxon>Dentiradicibacter</taxon>
    </lineage>
</organism>
<name>A0ABV4UHJ5_9RHOO</name>
<evidence type="ECO:0000256" key="2">
    <source>
        <dbReference type="ARBA" id="ARBA00011901"/>
    </source>
</evidence>
<accession>A0ABV4UHJ5</accession>
<evidence type="ECO:0000256" key="3">
    <source>
        <dbReference type="ARBA" id="ARBA00022801"/>
    </source>
</evidence>
<dbReference type="InterPro" id="IPR002508">
    <property type="entry name" value="MurNAc-LAA_cat"/>
</dbReference>
<comment type="caution">
    <text evidence="5">The sequence shown here is derived from an EMBL/GenBank/DDBJ whole genome shotgun (WGS) entry which is preliminary data.</text>
</comment>
<keyword evidence="3 5" id="KW-0378">Hydrolase</keyword>
<keyword evidence="6" id="KW-1185">Reference proteome</keyword>
<comment type="catalytic activity">
    <reaction evidence="1">
        <text>Hydrolyzes the link between N-acetylmuramoyl residues and L-amino acid residues in certain cell-wall glycopeptides.</text>
        <dbReference type="EC" id="3.5.1.28"/>
    </reaction>
</comment>
<dbReference type="InterPro" id="IPR050695">
    <property type="entry name" value="N-acetylmuramoyl_amidase_3"/>
</dbReference>
<dbReference type="GO" id="GO:0008745">
    <property type="term" value="F:N-acetylmuramoyl-L-alanine amidase activity"/>
    <property type="evidence" value="ECO:0007669"/>
    <property type="project" value="UniProtKB-EC"/>
</dbReference>
<dbReference type="RefSeq" id="WP_418892193.1">
    <property type="nucleotide sequence ID" value="NZ_JBEUWX010000003.1"/>
</dbReference>
<gene>
    <name evidence="5" type="ORF">ABCS64_12395</name>
</gene>
<dbReference type="EC" id="3.5.1.28" evidence="2"/>
<proteinExistence type="predicted"/>
<dbReference type="SUPFAM" id="SSF53187">
    <property type="entry name" value="Zn-dependent exopeptidases"/>
    <property type="match status" value="1"/>
</dbReference>
<evidence type="ECO:0000259" key="4">
    <source>
        <dbReference type="SMART" id="SM00646"/>
    </source>
</evidence>
<dbReference type="Proteomes" id="UP001574673">
    <property type="component" value="Unassembled WGS sequence"/>
</dbReference>
<dbReference type="PANTHER" id="PTHR30404:SF0">
    <property type="entry name" value="N-ACETYLMURAMOYL-L-ALANINE AMIDASE AMIC"/>
    <property type="match status" value="1"/>
</dbReference>
<dbReference type="Gene3D" id="3.40.630.40">
    <property type="entry name" value="Zn-dependent exopeptidases"/>
    <property type="match status" value="1"/>
</dbReference>
<evidence type="ECO:0000313" key="6">
    <source>
        <dbReference type="Proteomes" id="UP001574673"/>
    </source>
</evidence>
<evidence type="ECO:0000256" key="1">
    <source>
        <dbReference type="ARBA" id="ARBA00001561"/>
    </source>
</evidence>
<dbReference type="SMART" id="SM00646">
    <property type="entry name" value="Ami_3"/>
    <property type="match status" value="1"/>
</dbReference>